<comment type="caution">
    <text evidence="1">The sequence shown here is derived from an EMBL/GenBank/DDBJ whole genome shotgun (WGS) entry which is preliminary data.</text>
</comment>
<proteinExistence type="predicted"/>
<evidence type="ECO:0000313" key="2">
    <source>
        <dbReference type="Proteomes" id="UP000546200"/>
    </source>
</evidence>
<sequence>MQLFKMEFTVTEEEAVEIGRRLLDAQSPDEIDLGDTASLVGRAITTALASFAGPDHGTYFTRYHSEATTEYLQQQSRE</sequence>
<gene>
    <name evidence="1" type="ORF">FHS94_001625</name>
</gene>
<name>A0A7W9BCM8_9SPHN</name>
<protein>
    <submittedName>
        <fullName evidence="1">Uncharacterized protein</fullName>
    </submittedName>
</protein>
<keyword evidence="2" id="KW-1185">Reference proteome</keyword>
<dbReference type="EMBL" id="JACIJK010000004">
    <property type="protein sequence ID" value="MBB5714789.1"/>
    <property type="molecule type" value="Genomic_DNA"/>
</dbReference>
<organism evidence="1 2">
    <name type="scientific">Sphingomonas aerophila</name>
    <dbReference type="NCBI Taxonomy" id="1344948"/>
    <lineage>
        <taxon>Bacteria</taxon>
        <taxon>Pseudomonadati</taxon>
        <taxon>Pseudomonadota</taxon>
        <taxon>Alphaproteobacteria</taxon>
        <taxon>Sphingomonadales</taxon>
        <taxon>Sphingomonadaceae</taxon>
        <taxon>Sphingomonas</taxon>
    </lineage>
</organism>
<evidence type="ECO:0000313" key="1">
    <source>
        <dbReference type="EMBL" id="MBB5714789.1"/>
    </source>
</evidence>
<accession>A0A7W9BCM8</accession>
<dbReference type="Proteomes" id="UP000546200">
    <property type="component" value="Unassembled WGS sequence"/>
</dbReference>
<dbReference type="RefSeq" id="WP_184056395.1">
    <property type="nucleotide sequence ID" value="NZ_JACIJK010000004.1"/>
</dbReference>
<reference evidence="1 2" key="1">
    <citation type="submission" date="2020-08" db="EMBL/GenBank/DDBJ databases">
        <title>Genomic Encyclopedia of Type Strains, Phase IV (KMG-IV): sequencing the most valuable type-strain genomes for metagenomic binning, comparative biology and taxonomic classification.</title>
        <authorList>
            <person name="Goeker M."/>
        </authorList>
    </citation>
    <scope>NUCLEOTIDE SEQUENCE [LARGE SCALE GENOMIC DNA]</scope>
    <source>
        <strain evidence="1 2">DSM 100044</strain>
    </source>
</reference>
<dbReference type="AlphaFoldDB" id="A0A7W9BCM8"/>